<reference evidence="1 2" key="1">
    <citation type="submission" date="2018-04" db="EMBL/GenBank/DDBJ databases">
        <title>Genomic Encyclopedia of Archaeal and Bacterial Type Strains, Phase II (KMG-II): from individual species to whole genera.</title>
        <authorList>
            <person name="Goeker M."/>
        </authorList>
    </citation>
    <scope>NUCLEOTIDE SEQUENCE [LARGE SCALE GENOMIC DNA]</scope>
    <source>
        <strain evidence="1 2">DSM 19783</strain>
    </source>
</reference>
<dbReference type="EMBL" id="QAYC01000023">
    <property type="protein sequence ID" value="PTW41687.1"/>
    <property type="molecule type" value="Genomic_DNA"/>
</dbReference>
<organism evidence="1 2">
    <name type="scientific">Rhodovulum kholense</name>
    <dbReference type="NCBI Taxonomy" id="453584"/>
    <lineage>
        <taxon>Bacteria</taxon>
        <taxon>Pseudomonadati</taxon>
        <taxon>Pseudomonadota</taxon>
        <taxon>Alphaproteobacteria</taxon>
        <taxon>Rhodobacterales</taxon>
        <taxon>Paracoccaceae</taxon>
        <taxon>Rhodovulum</taxon>
    </lineage>
</organism>
<dbReference type="Proteomes" id="UP000244037">
    <property type="component" value="Unassembled WGS sequence"/>
</dbReference>
<accession>A0A8E2VHD3</accession>
<comment type="caution">
    <text evidence="1">The sequence shown here is derived from an EMBL/GenBank/DDBJ whole genome shotgun (WGS) entry which is preliminary data.</text>
</comment>
<dbReference type="AlphaFoldDB" id="A0A8E2VHD3"/>
<protein>
    <submittedName>
        <fullName evidence="1">Uncharacterized protein</fullName>
    </submittedName>
</protein>
<proteinExistence type="predicted"/>
<sequence length="63" mass="7357">MLLVWQGRVADRKWQIGGHRVDLNDLETALQDYWHSIARDRPDIDEVTVIAIDLTRRGLRSDT</sequence>
<evidence type="ECO:0000313" key="2">
    <source>
        <dbReference type="Proteomes" id="UP000244037"/>
    </source>
</evidence>
<name>A0A8E2VHD3_9RHOB</name>
<gene>
    <name evidence="1" type="ORF">C8N38_12336</name>
</gene>
<evidence type="ECO:0000313" key="1">
    <source>
        <dbReference type="EMBL" id="PTW41687.1"/>
    </source>
</evidence>
<keyword evidence="2" id="KW-1185">Reference proteome</keyword>